<accession>A0ABU8GN81</accession>
<reference evidence="2 3" key="1">
    <citation type="submission" date="2024-03" db="EMBL/GenBank/DDBJ databases">
        <title>First Report of Pectobacterium brasiliscabiei causing potato scab in china.</title>
        <authorList>
            <person name="Handique U."/>
        </authorList>
    </citation>
    <scope>NUCLEOTIDE SEQUENCE [LARGE SCALE GENOMIC DNA]</scope>
    <source>
        <strain evidence="2 3">ZRIMU1503</strain>
    </source>
</reference>
<sequence length="78" mass="8561">MRIGRQQKTDAPPMYGHPGDLRHAMTRLHAAHPEPVGIDTPFEPTAARLSIAKAEDIVLSARVELFEDEPVGRAAFTT</sequence>
<comment type="caution">
    <text evidence="2">The sequence shown here is derived from an EMBL/GenBank/DDBJ whole genome shotgun (WGS) entry which is preliminary data.</text>
</comment>
<evidence type="ECO:0000256" key="1">
    <source>
        <dbReference type="SAM" id="MobiDB-lite"/>
    </source>
</evidence>
<proteinExistence type="predicted"/>
<organism evidence="2 3">
    <name type="scientific">Streptomyces brasiliscabiei</name>
    <dbReference type="NCBI Taxonomy" id="2736302"/>
    <lineage>
        <taxon>Bacteria</taxon>
        <taxon>Bacillati</taxon>
        <taxon>Actinomycetota</taxon>
        <taxon>Actinomycetes</taxon>
        <taxon>Kitasatosporales</taxon>
        <taxon>Streptomycetaceae</taxon>
        <taxon>Streptomyces</taxon>
    </lineage>
</organism>
<feature type="region of interest" description="Disordered" evidence="1">
    <location>
        <begin position="1"/>
        <end position="21"/>
    </location>
</feature>
<dbReference type="RefSeq" id="WP_336542606.1">
    <property type="nucleotide sequence ID" value="NZ_JBBAYL010000029.1"/>
</dbReference>
<dbReference type="EMBL" id="JBBAYM010000030">
    <property type="protein sequence ID" value="MEI5614652.1"/>
    <property type="molecule type" value="Genomic_DNA"/>
</dbReference>
<dbReference type="Proteomes" id="UP001365781">
    <property type="component" value="Unassembled WGS sequence"/>
</dbReference>
<keyword evidence="3" id="KW-1185">Reference proteome</keyword>
<protein>
    <submittedName>
        <fullName evidence="2">Uncharacterized protein</fullName>
    </submittedName>
</protein>
<name>A0ABU8GN81_9ACTN</name>
<evidence type="ECO:0000313" key="3">
    <source>
        <dbReference type="Proteomes" id="UP001365781"/>
    </source>
</evidence>
<gene>
    <name evidence="2" type="ORF">WB403_36540</name>
</gene>
<evidence type="ECO:0000313" key="2">
    <source>
        <dbReference type="EMBL" id="MEI5614652.1"/>
    </source>
</evidence>